<comment type="caution">
    <text evidence="2">The sequence shown here is derived from an EMBL/GenBank/DDBJ whole genome shotgun (WGS) entry which is preliminary data.</text>
</comment>
<evidence type="ECO:0000256" key="1">
    <source>
        <dbReference type="SAM" id="Phobius"/>
    </source>
</evidence>
<proteinExistence type="predicted"/>
<evidence type="ECO:0000313" key="3">
    <source>
        <dbReference type="Proteomes" id="UP001500420"/>
    </source>
</evidence>
<evidence type="ECO:0000313" key="2">
    <source>
        <dbReference type="EMBL" id="GAA0676973.1"/>
    </source>
</evidence>
<keyword evidence="1" id="KW-0472">Membrane</keyword>
<keyword evidence="1" id="KW-0812">Transmembrane</keyword>
<feature type="transmembrane region" description="Helical" evidence="1">
    <location>
        <begin position="45"/>
        <end position="65"/>
    </location>
</feature>
<dbReference type="EMBL" id="BAAADV010000007">
    <property type="protein sequence ID" value="GAA0676973.1"/>
    <property type="molecule type" value="Genomic_DNA"/>
</dbReference>
<accession>A0AAV3TCB6</accession>
<sequence length="70" mass="6939">MTVGSAGLPYAAVHALTILGTTVAVYGALGIALSPVIGPIPGVTFSRVVGAVVFVLGASLTVWGLTRESD</sequence>
<gene>
    <name evidence="2" type="ORF">GCM10009020_26020</name>
</gene>
<organism evidence="2 3">
    <name type="scientific">Natronoarchaeum mannanilyticum</name>
    <dbReference type="NCBI Taxonomy" id="926360"/>
    <lineage>
        <taxon>Archaea</taxon>
        <taxon>Methanobacteriati</taxon>
        <taxon>Methanobacteriota</taxon>
        <taxon>Stenosarchaea group</taxon>
        <taxon>Halobacteria</taxon>
        <taxon>Halobacteriales</taxon>
        <taxon>Natronoarchaeaceae</taxon>
    </lineage>
</organism>
<name>A0AAV3TCB6_9EURY</name>
<protein>
    <submittedName>
        <fullName evidence="2">Uncharacterized protein</fullName>
    </submittedName>
</protein>
<reference evidence="2 3" key="1">
    <citation type="journal article" date="2019" name="Int. J. Syst. Evol. Microbiol.">
        <title>The Global Catalogue of Microorganisms (GCM) 10K type strain sequencing project: providing services to taxonomists for standard genome sequencing and annotation.</title>
        <authorList>
            <consortium name="The Broad Institute Genomics Platform"/>
            <consortium name="The Broad Institute Genome Sequencing Center for Infectious Disease"/>
            <person name="Wu L."/>
            <person name="Ma J."/>
        </authorList>
    </citation>
    <scope>NUCLEOTIDE SEQUENCE [LARGE SCALE GENOMIC DNA]</scope>
    <source>
        <strain evidence="2 3">JCM 16328</strain>
    </source>
</reference>
<keyword evidence="1" id="KW-1133">Transmembrane helix</keyword>
<feature type="transmembrane region" description="Helical" evidence="1">
    <location>
        <begin position="12"/>
        <end position="33"/>
    </location>
</feature>
<dbReference type="AlphaFoldDB" id="A0AAV3TCB6"/>
<dbReference type="RefSeq" id="WP_343774478.1">
    <property type="nucleotide sequence ID" value="NZ_BAAADV010000007.1"/>
</dbReference>
<dbReference type="Proteomes" id="UP001500420">
    <property type="component" value="Unassembled WGS sequence"/>
</dbReference>
<keyword evidence="3" id="KW-1185">Reference proteome</keyword>